<evidence type="ECO:0000313" key="3">
    <source>
        <dbReference type="Proteomes" id="UP000054018"/>
    </source>
</evidence>
<keyword evidence="3" id="KW-1185">Reference proteome</keyword>
<protein>
    <submittedName>
        <fullName evidence="2">Uncharacterized protein</fullName>
    </submittedName>
</protein>
<reference evidence="2 3" key="1">
    <citation type="submission" date="2014-04" db="EMBL/GenBank/DDBJ databases">
        <authorList>
            <consortium name="DOE Joint Genome Institute"/>
            <person name="Kuo A."/>
            <person name="Kohler A."/>
            <person name="Costa M.D."/>
            <person name="Nagy L.G."/>
            <person name="Floudas D."/>
            <person name="Copeland A."/>
            <person name="Barry K.W."/>
            <person name="Cichocki N."/>
            <person name="Veneault-Fourrey C."/>
            <person name="LaButti K."/>
            <person name="Lindquist E.A."/>
            <person name="Lipzen A."/>
            <person name="Lundell T."/>
            <person name="Morin E."/>
            <person name="Murat C."/>
            <person name="Sun H."/>
            <person name="Tunlid A."/>
            <person name="Henrissat B."/>
            <person name="Grigoriev I.V."/>
            <person name="Hibbett D.S."/>
            <person name="Martin F."/>
            <person name="Nordberg H.P."/>
            <person name="Cantor M.N."/>
            <person name="Hua S.X."/>
        </authorList>
    </citation>
    <scope>NUCLEOTIDE SEQUENCE [LARGE SCALE GENOMIC DNA]</scope>
    <source>
        <strain evidence="2 3">441</strain>
    </source>
</reference>
<dbReference type="EMBL" id="KN833933">
    <property type="protein sequence ID" value="KIK14552.1"/>
    <property type="molecule type" value="Genomic_DNA"/>
</dbReference>
<feature type="region of interest" description="Disordered" evidence="1">
    <location>
        <begin position="1"/>
        <end position="26"/>
    </location>
</feature>
<sequence length="66" mass="7034">MAGITETGPAVEGRRATRLAKGSASTESFVTNYTPGTVWTTTTKHTAVFTRPASPTTSFLTSWIAR</sequence>
<name>A0A0C9YWN1_9AGAM</name>
<proteinExistence type="predicted"/>
<accession>A0A0C9YWN1</accession>
<dbReference type="Proteomes" id="UP000054018">
    <property type="component" value="Unassembled WGS sequence"/>
</dbReference>
<organism evidence="2 3">
    <name type="scientific">Pisolithus microcarpus 441</name>
    <dbReference type="NCBI Taxonomy" id="765257"/>
    <lineage>
        <taxon>Eukaryota</taxon>
        <taxon>Fungi</taxon>
        <taxon>Dikarya</taxon>
        <taxon>Basidiomycota</taxon>
        <taxon>Agaricomycotina</taxon>
        <taxon>Agaricomycetes</taxon>
        <taxon>Agaricomycetidae</taxon>
        <taxon>Boletales</taxon>
        <taxon>Sclerodermatineae</taxon>
        <taxon>Pisolithaceae</taxon>
        <taxon>Pisolithus</taxon>
    </lineage>
</organism>
<evidence type="ECO:0000256" key="1">
    <source>
        <dbReference type="SAM" id="MobiDB-lite"/>
    </source>
</evidence>
<evidence type="ECO:0000313" key="2">
    <source>
        <dbReference type="EMBL" id="KIK14552.1"/>
    </source>
</evidence>
<dbReference type="HOGENOM" id="CLU_2832137_0_0_1"/>
<reference evidence="3" key="2">
    <citation type="submission" date="2015-01" db="EMBL/GenBank/DDBJ databases">
        <title>Evolutionary Origins and Diversification of the Mycorrhizal Mutualists.</title>
        <authorList>
            <consortium name="DOE Joint Genome Institute"/>
            <consortium name="Mycorrhizal Genomics Consortium"/>
            <person name="Kohler A."/>
            <person name="Kuo A."/>
            <person name="Nagy L.G."/>
            <person name="Floudas D."/>
            <person name="Copeland A."/>
            <person name="Barry K.W."/>
            <person name="Cichocki N."/>
            <person name="Veneault-Fourrey C."/>
            <person name="LaButti K."/>
            <person name="Lindquist E.A."/>
            <person name="Lipzen A."/>
            <person name="Lundell T."/>
            <person name="Morin E."/>
            <person name="Murat C."/>
            <person name="Riley R."/>
            <person name="Ohm R."/>
            <person name="Sun H."/>
            <person name="Tunlid A."/>
            <person name="Henrissat B."/>
            <person name="Grigoriev I.V."/>
            <person name="Hibbett D.S."/>
            <person name="Martin F."/>
        </authorList>
    </citation>
    <scope>NUCLEOTIDE SEQUENCE [LARGE SCALE GENOMIC DNA]</scope>
    <source>
        <strain evidence="3">441</strain>
    </source>
</reference>
<gene>
    <name evidence="2" type="ORF">PISMIDRAFT_687860</name>
</gene>
<dbReference type="AlphaFoldDB" id="A0A0C9YWN1"/>